<keyword evidence="4" id="KW-1185">Reference proteome</keyword>
<dbReference type="PROSITE" id="PS50234">
    <property type="entry name" value="VWFA"/>
    <property type="match status" value="1"/>
</dbReference>
<accession>A0ABR3ESD7</accession>
<evidence type="ECO:0000259" key="1">
    <source>
        <dbReference type="PROSITE" id="PS50234"/>
    </source>
</evidence>
<dbReference type="InterPro" id="IPR036465">
    <property type="entry name" value="vWFA_dom_sf"/>
</dbReference>
<sequence>MSFSPFCRLYCPQHATQNFLLESCAVTVLIADVHASVELSQKFKNPNDSQALDAIYTFGLCADAAVCGFEMVRADGTKIEGVVKEKEEAKKEYQEAVKQGYTASLGSEETKDVFSISVGNIHPSEVVTINLRYLQTLKDDEKKDQVRFTFPRTYAQRYGQAPTVNAQRGLTVHQPFTLDAVVQQSGTIKSVSCPSGHPMELELGKSDGFIVDSSTSDSQFAKVTLRDSSGFLTQDITLVVTATGLDSPRCFIESHPSPDHDTVAMGLTFVPRFKLPDAKSGMEYIFLVDRSGSMDGQRIQLVREALVVLLRGLPTKGTTFNIFSFGSSSTKFWNSSQEYTQSNLDAATKHVDSMKADYGGTEIASALKS</sequence>
<dbReference type="PROSITE" id="PS51468">
    <property type="entry name" value="VIT"/>
    <property type="match status" value="1"/>
</dbReference>
<feature type="domain" description="VWFA" evidence="1">
    <location>
        <begin position="283"/>
        <end position="369"/>
    </location>
</feature>
<dbReference type="InterPro" id="IPR013694">
    <property type="entry name" value="VIT"/>
</dbReference>
<dbReference type="InterPro" id="IPR002035">
    <property type="entry name" value="VWF_A"/>
</dbReference>
<feature type="domain" description="VIT" evidence="2">
    <location>
        <begin position="5"/>
        <end position="135"/>
    </location>
</feature>
<protein>
    <recommendedName>
        <fullName evidence="5">VIT domain-containing protein</fullName>
    </recommendedName>
</protein>
<dbReference type="EMBL" id="JBAHYK010002154">
    <property type="protein sequence ID" value="KAL0565710.1"/>
    <property type="molecule type" value="Genomic_DNA"/>
</dbReference>
<reference evidence="3 4" key="1">
    <citation type="submission" date="2024-02" db="EMBL/GenBank/DDBJ databases">
        <title>A draft genome for the cacao thread blight pathogen Marasmius crinis-equi.</title>
        <authorList>
            <person name="Cohen S.P."/>
            <person name="Baruah I.K."/>
            <person name="Amoako-Attah I."/>
            <person name="Bukari Y."/>
            <person name="Meinhardt L.W."/>
            <person name="Bailey B.A."/>
        </authorList>
    </citation>
    <scope>NUCLEOTIDE SEQUENCE [LARGE SCALE GENOMIC DNA]</scope>
    <source>
        <strain evidence="3 4">GH-76</strain>
    </source>
</reference>
<proteinExistence type="predicted"/>
<dbReference type="Pfam" id="PF08487">
    <property type="entry name" value="VIT"/>
    <property type="match status" value="1"/>
</dbReference>
<evidence type="ECO:0000313" key="4">
    <source>
        <dbReference type="Proteomes" id="UP001465976"/>
    </source>
</evidence>
<dbReference type="SMART" id="SM00609">
    <property type="entry name" value="VIT"/>
    <property type="match status" value="1"/>
</dbReference>
<gene>
    <name evidence="3" type="ORF">V5O48_016313</name>
</gene>
<evidence type="ECO:0000259" key="2">
    <source>
        <dbReference type="PROSITE" id="PS51468"/>
    </source>
</evidence>
<evidence type="ECO:0000313" key="3">
    <source>
        <dbReference type="EMBL" id="KAL0565710.1"/>
    </source>
</evidence>
<feature type="non-terminal residue" evidence="3">
    <location>
        <position position="369"/>
    </location>
</feature>
<dbReference type="PANTHER" id="PTHR45737:SF6">
    <property type="entry name" value="VON WILLEBRAND FACTOR A DOMAIN-CONTAINING PROTEIN 5A"/>
    <property type="match status" value="1"/>
</dbReference>
<evidence type="ECO:0008006" key="5">
    <source>
        <dbReference type="Google" id="ProtNLM"/>
    </source>
</evidence>
<comment type="caution">
    <text evidence="3">The sequence shown here is derived from an EMBL/GenBank/DDBJ whole genome shotgun (WGS) entry which is preliminary data.</text>
</comment>
<dbReference type="Gene3D" id="3.40.50.410">
    <property type="entry name" value="von Willebrand factor, type A domain"/>
    <property type="match status" value="1"/>
</dbReference>
<dbReference type="Proteomes" id="UP001465976">
    <property type="component" value="Unassembled WGS sequence"/>
</dbReference>
<dbReference type="Pfam" id="PF13768">
    <property type="entry name" value="VWA_3"/>
    <property type="match status" value="1"/>
</dbReference>
<dbReference type="PANTHER" id="PTHR45737">
    <property type="entry name" value="VON WILLEBRAND FACTOR A DOMAIN-CONTAINING PROTEIN 5A"/>
    <property type="match status" value="1"/>
</dbReference>
<organism evidence="3 4">
    <name type="scientific">Marasmius crinis-equi</name>
    <dbReference type="NCBI Taxonomy" id="585013"/>
    <lineage>
        <taxon>Eukaryota</taxon>
        <taxon>Fungi</taxon>
        <taxon>Dikarya</taxon>
        <taxon>Basidiomycota</taxon>
        <taxon>Agaricomycotina</taxon>
        <taxon>Agaricomycetes</taxon>
        <taxon>Agaricomycetidae</taxon>
        <taxon>Agaricales</taxon>
        <taxon>Marasmiineae</taxon>
        <taxon>Marasmiaceae</taxon>
        <taxon>Marasmius</taxon>
    </lineage>
</organism>
<name>A0ABR3ESD7_9AGAR</name>
<dbReference type="SUPFAM" id="SSF53300">
    <property type="entry name" value="vWA-like"/>
    <property type="match status" value="1"/>
</dbReference>